<dbReference type="Proteomes" id="UP001243212">
    <property type="component" value="Unassembled WGS sequence"/>
</dbReference>
<proteinExistence type="inferred from homology"/>
<evidence type="ECO:0000256" key="10">
    <source>
        <dbReference type="RuleBase" id="RU000594"/>
    </source>
</evidence>
<dbReference type="NCBIfam" id="TIGR00077">
    <property type="entry name" value="lspA"/>
    <property type="match status" value="1"/>
</dbReference>
<evidence type="ECO:0000313" key="13">
    <source>
        <dbReference type="EMBL" id="MDP9807024.1"/>
    </source>
</evidence>
<evidence type="ECO:0000256" key="3">
    <source>
        <dbReference type="ARBA" id="ARBA00022670"/>
    </source>
</evidence>
<evidence type="ECO:0000256" key="1">
    <source>
        <dbReference type="ARBA" id="ARBA00006139"/>
    </source>
</evidence>
<comment type="pathway">
    <text evidence="9">Protein modification; lipoprotein biosynthesis (signal peptide cleavage).</text>
</comment>
<keyword evidence="7 9" id="KW-1133">Transmembrane helix</keyword>
<accession>A0ABT9NI02</accession>
<evidence type="ECO:0000256" key="11">
    <source>
        <dbReference type="RuleBase" id="RU004181"/>
    </source>
</evidence>
<keyword evidence="3 9" id="KW-0645">Protease</keyword>
<reference evidence="13 14" key="1">
    <citation type="submission" date="2023-07" db="EMBL/GenBank/DDBJ databases">
        <title>Sequencing the genomes of 1000 actinobacteria strains.</title>
        <authorList>
            <person name="Klenk H.-P."/>
        </authorList>
    </citation>
    <scope>NUCLEOTIDE SEQUENCE [LARGE SCALE GENOMIC DNA]</scope>
    <source>
        <strain evidence="13 14">DSM 17163</strain>
    </source>
</reference>
<comment type="subcellular location">
    <subcellularLocation>
        <location evidence="9">Cell membrane</location>
        <topology evidence="9">Multi-pass membrane protein</topology>
    </subcellularLocation>
</comment>
<sequence>MKKLALPLALGLIVIVVDQASKQWALDALSGGRTISVFGDFLSFELAFNSGAAFSFGSSATWVFTLISAVVSVALPFFMGRFGLTGRIILGIVWGGAVGNLIDRLVREPGFPGGYVVDFINYNGWFIGNVADIALVVGLLALFLVEVFADDDATGGVEAKPAAVAGAEDGATEDTDTELDPVEVDEE</sequence>
<keyword evidence="8 9" id="KW-0472">Membrane</keyword>
<comment type="catalytic activity">
    <reaction evidence="9 10">
        <text>Release of signal peptides from bacterial membrane prolipoproteins. Hydrolyzes -Xaa-Yaa-Zaa-|-(S,diacylglyceryl)Cys-, in which Xaa is hydrophobic (preferably Leu), and Yaa (Ala or Ser) and Zaa (Gly or Ala) have small, neutral side chains.</text>
        <dbReference type="EC" id="3.4.23.36"/>
    </reaction>
</comment>
<keyword evidence="14" id="KW-1185">Reference proteome</keyword>
<evidence type="ECO:0000256" key="2">
    <source>
        <dbReference type="ARBA" id="ARBA00022475"/>
    </source>
</evidence>
<dbReference type="GO" id="GO:0004190">
    <property type="term" value="F:aspartic-type endopeptidase activity"/>
    <property type="evidence" value="ECO:0007669"/>
    <property type="project" value="UniProtKB-EC"/>
</dbReference>
<feature type="compositionally biased region" description="Acidic residues" evidence="12">
    <location>
        <begin position="170"/>
        <end position="187"/>
    </location>
</feature>
<dbReference type="EC" id="3.4.23.36" evidence="9"/>
<protein>
    <recommendedName>
        <fullName evidence="9">Lipoprotein signal peptidase</fullName>
        <ecNumber evidence="9">3.4.23.36</ecNumber>
    </recommendedName>
    <alternativeName>
        <fullName evidence="9">Prolipoprotein signal peptidase</fullName>
    </alternativeName>
    <alternativeName>
        <fullName evidence="9">Signal peptidase II</fullName>
        <shortName evidence="9">SPase II</shortName>
    </alternativeName>
</protein>
<evidence type="ECO:0000313" key="14">
    <source>
        <dbReference type="Proteomes" id="UP001243212"/>
    </source>
</evidence>
<dbReference type="Pfam" id="PF01252">
    <property type="entry name" value="Peptidase_A8"/>
    <property type="match status" value="1"/>
</dbReference>
<feature type="transmembrane region" description="Helical" evidence="9">
    <location>
        <begin position="122"/>
        <end position="145"/>
    </location>
</feature>
<feature type="transmembrane region" description="Helical" evidence="9">
    <location>
        <begin position="52"/>
        <end position="77"/>
    </location>
</feature>
<evidence type="ECO:0000256" key="6">
    <source>
        <dbReference type="ARBA" id="ARBA00022801"/>
    </source>
</evidence>
<comment type="caution">
    <text evidence="9">Lacks conserved residue(s) required for the propagation of feature annotation.</text>
</comment>
<dbReference type="InterPro" id="IPR001872">
    <property type="entry name" value="Peptidase_A8"/>
</dbReference>
<evidence type="ECO:0000256" key="12">
    <source>
        <dbReference type="SAM" id="MobiDB-lite"/>
    </source>
</evidence>
<organism evidence="13 14">
    <name type="scientific">Trueperella bonasi</name>
    <dbReference type="NCBI Taxonomy" id="312286"/>
    <lineage>
        <taxon>Bacteria</taxon>
        <taxon>Bacillati</taxon>
        <taxon>Actinomycetota</taxon>
        <taxon>Actinomycetes</taxon>
        <taxon>Actinomycetales</taxon>
        <taxon>Actinomycetaceae</taxon>
        <taxon>Trueperella</taxon>
    </lineage>
</organism>
<feature type="active site" evidence="9">
    <location>
        <position position="132"/>
    </location>
</feature>
<comment type="function">
    <text evidence="9 10">This protein specifically catalyzes the removal of signal peptides from prolipoproteins.</text>
</comment>
<comment type="similarity">
    <text evidence="1 9 11">Belongs to the peptidase A8 family.</text>
</comment>
<dbReference type="RefSeq" id="WP_307683204.1">
    <property type="nucleotide sequence ID" value="NZ_JAUSQX010000001.1"/>
</dbReference>
<evidence type="ECO:0000256" key="5">
    <source>
        <dbReference type="ARBA" id="ARBA00022750"/>
    </source>
</evidence>
<feature type="region of interest" description="Disordered" evidence="12">
    <location>
        <begin position="162"/>
        <end position="187"/>
    </location>
</feature>
<dbReference type="PANTHER" id="PTHR33695:SF1">
    <property type="entry name" value="LIPOPROTEIN SIGNAL PEPTIDASE"/>
    <property type="match status" value="1"/>
</dbReference>
<feature type="transmembrane region" description="Helical" evidence="9">
    <location>
        <begin position="84"/>
        <end position="102"/>
    </location>
</feature>
<evidence type="ECO:0000256" key="7">
    <source>
        <dbReference type="ARBA" id="ARBA00022989"/>
    </source>
</evidence>
<dbReference type="PROSITE" id="PS00855">
    <property type="entry name" value="SPASE_II"/>
    <property type="match status" value="1"/>
</dbReference>
<keyword evidence="2 9" id="KW-1003">Cell membrane</keyword>
<dbReference type="HAMAP" id="MF_00161">
    <property type="entry name" value="LspA"/>
    <property type="match status" value="1"/>
</dbReference>
<name>A0ABT9NI02_9ACTO</name>
<keyword evidence="6 9" id="KW-0378">Hydrolase</keyword>
<evidence type="ECO:0000256" key="4">
    <source>
        <dbReference type="ARBA" id="ARBA00022692"/>
    </source>
</evidence>
<gene>
    <name evidence="9" type="primary">lspA</name>
    <name evidence="13" type="ORF">J2S70_001606</name>
</gene>
<evidence type="ECO:0000256" key="9">
    <source>
        <dbReference type="HAMAP-Rule" id="MF_00161"/>
    </source>
</evidence>
<feature type="active site" evidence="9">
    <location>
        <position position="118"/>
    </location>
</feature>
<keyword evidence="4 9" id="KW-0812">Transmembrane</keyword>
<dbReference type="PANTHER" id="PTHR33695">
    <property type="entry name" value="LIPOPROTEIN SIGNAL PEPTIDASE"/>
    <property type="match status" value="1"/>
</dbReference>
<dbReference type="PRINTS" id="PR00781">
    <property type="entry name" value="LIPOSIGPTASE"/>
</dbReference>
<evidence type="ECO:0000256" key="8">
    <source>
        <dbReference type="ARBA" id="ARBA00023136"/>
    </source>
</evidence>
<comment type="caution">
    <text evidence="13">The sequence shown here is derived from an EMBL/GenBank/DDBJ whole genome shotgun (WGS) entry which is preliminary data.</text>
</comment>
<dbReference type="EMBL" id="JAUSQX010000001">
    <property type="protein sequence ID" value="MDP9807024.1"/>
    <property type="molecule type" value="Genomic_DNA"/>
</dbReference>
<keyword evidence="5 9" id="KW-0064">Aspartyl protease</keyword>